<evidence type="ECO:0000313" key="2">
    <source>
        <dbReference type="RefSeq" id="XP_027077190.1"/>
    </source>
</evidence>
<organism evidence="1 2">
    <name type="scientific">Coffea arabica</name>
    <name type="common">Arabian coffee</name>
    <dbReference type="NCBI Taxonomy" id="13443"/>
    <lineage>
        <taxon>Eukaryota</taxon>
        <taxon>Viridiplantae</taxon>
        <taxon>Streptophyta</taxon>
        <taxon>Embryophyta</taxon>
        <taxon>Tracheophyta</taxon>
        <taxon>Spermatophyta</taxon>
        <taxon>Magnoliopsida</taxon>
        <taxon>eudicotyledons</taxon>
        <taxon>Gunneridae</taxon>
        <taxon>Pentapetalae</taxon>
        <taxon>asterids</taxon>
        <taxon>lamiids</taxon>
        <taxon>Gentianales</taxon>
        <taxon>Rubiaceae</taxon>
        <taxon>Ixoroideae</taxon>
        <taxon>Gardenieae complex</taxon>
        <taxon>Bertiereae - Coffeeae clade</taxon>
        <taxon>Coffeeae</taxon>
        <taxon>Coffea</taxon>
    </lineage>
</organism>
<dbReference type="OrthoDB" id="185373at2759"/>
<dbReference type="InterPro" id="IPR011990">
    <property type="entry name" value="TPR-like_helical_dom_sf"/>
</dbReference>
<dbReference type="AlphaFoldDB" id="A0A6P6TGM6"/>
<gene>
    <name evidence="2" type="primary">LOC113700961</name>
</gene>
<dbReference type="GeneID" id="113700961"/>
<evidence type="ECO:0000313" key="1">
    <source>
        <dbReference type="Proteomes" id="UP001652660"/>
    </source>
</evidence>
<sequence length="93" mass="10435">MLPNGGVADVQFKRRVPYLKVKPVHTTGTADPCFYQGLYGAGRYLSAKEVFGEIQAASLKPSFHTYYVELDGLCKTGHVNKALQLFLQWKLKE</sequence>
<name>A0A6P6TGM6_COFAR</name>
<dbReference type="RefSeq" id="XP_027077190.1">
    <property type="nucleotide sequence ID" value="XM_027221389.2"/>
</dbReference>
<accession>A0A6P6TGM6</accession>
<proteinExistence type="predicted"/>
<dbReference type="Proteomes" id="UP001652660">
    <property type="component" value="Chromosome 7e"/>
</dbReference>
<protein>
    <submittedName>
        <fullName evidence="2">Uncharacterized protein</fullName>
    </submittedName>
</protein>
<reference evidence="1" key="1">
    <citation type="journal article" date="2025" name="Foods">
        <title>Unveiling the Microbial Signatures of Arabica Coffee Cherries: Insights into Ripeness Specific Diversity, Functional Traits, and Implications for Quality and Safety.</title>
        <authorList>
            <consortium name="RefSeq"/>
            <person name="Tenea G.N."/>
            <person name="Cifuentes V."/>
            <person name="Reyes P."/>
            <person name="Cevallos-Vallejos M."/>
        </authorList>
    </citation>
    <scope>NUCLEOTIDE SEQUENCE [LARGE SCALE GENOMIC DNA]</scope>
</reference>
<keyword evidence="1" id="KW-1185">Reference proteome</keyword>
<dbReference type="Gene3D" id="1.25.40.10">
    <property type="entry name" value="Tetratricopeptide repeat domain"/>
    <property type="match status" value="1"/>
</dbReference>
<reference evidence="2" key="2">
    <citation type="submission" date="2025-08" db="UniProtKB">
        <authorList>
            <consortium name="RefSeq"/>
        </authorList>
    </citation>
    <scope>IDENTIFICATION</scope>
    <source>
        <tissue evidence="2">Leaves</tissue>
    </source>
</reference>